<proteinExistence type="predicted"/>
<evidence type="ECO:0000313" key="2">
    <source>
        <dbReference type="EMBL" id="TWW08651.1"/>
    </source>
</evidence>
<dbReference type="Proteomes" id="UP000321083">
    <property type="component" value="Unassembled WGS sequence"/>
</dbReference>
<sequence>MRPGSNGPCNRHNTFPNEYNGFGNELMLPLFTKLLKDFLVRQTIAPADRVTLGPPDRAFVGALPQGQTVSIYLADIRENRKLRSNERAREPFKAGSDKTVIESLYPAWVDAHYIITAWDTSIDQSIRALKEHQLLADVSQSLLVGDPFTPREVYPDPTDAQLASVETERAAARGVALRLGKT</sequence>
<evidence type="ECO:0000313" key="3">
    <source>
        <dbReference type="Proteomes" id="UP000321083"/>
    </source>
</evidence>
<evidence type="ECO:0000259" key="1">
    <source>
        <dbReference type="Pfam" id="PF14065"/>
    </source>
</evidence>
<dbReference type="Pfam" id="PF14065">
    <property type="entry name" value="Pvc16_N"/>
    <property type="match status" value="1"/>
</dbReference>
<accession>A0A5C6M6I8</accession>
<comment type="caution">
    <text evidence="2">The sequence shown here is derived from an EMBL/GenBank/DDBJ whole genome shotgun (WGS) entry which is preliminary data.</text>
</comment>
<gene>
    <name evidence="2" type="ORF">E3A20_22180</name>
</gene>
<keyword evidence="3" id="KW-1185">Reference proteome</keyword>
<organism evidence="2 3">
    <name type="scientific">Planctomyces bekefii</name>
    <dbReference type="NCBI Taxonomy" id="1653850"/>
    <lineage>
        <taxon>Bacteria</taxon>
        <taxon>Pseudomonadati</taxon>
        <taxon>Planctomycetota</taxon>
        <taxon>Planctomycetia</taxon>
        <taxon>Planctomycetales</taxon>
        <taxon>Planctomycetaceae</taxon>
        <taxon>Planctomyces</taxon>
    </lineage>
</organism>
<feature type="domain" description="Pvc16 N-terminal" evidence="1">
    <location>
        <begin position="34"/>
        <end position="161"/>
    </location>
</feature>
<feature type="non-terminal residue" evidence="2">
    <location>
        <position position="182"/>
    </location>
</feature>
<dbReference type="InterPro" id="IPR025351">
    <property type="entry name" value="Pvc16_N"/>
</dbReference>
<dbReference type="EMBL" id="SRHE01000565">
    <property type="protein sequence ID" value="TWW08651.1"/>
    <property type="molecule type" value="Genomic_DNA"/>
</dbReference>
<dbReference type="AlphaFoldDB" id="A0A5C6M6I8"/>
<protein>
    <recommendedName>
        <fullName evidence="1">Pvc16 N-terminal domain-containing protein</fullName>
    </recommendedName>
</protein>
<reference evidence="2 3" key="2">
    <citation type="submission" date="2019-08" db="EMBL/GenBank/DDBJ databases">
        <authorList>
            <person name="Henke P."/>
        </authorList>
    </citation>
    <scope>NUCLEOTIDE SEQUENCE [LARGE SCALE GENOMIC DNA]</scope>
    <source>
        <strain evidence="2">Phe10_nw2017</strain>
    </source>
</reference>
<reference evidence="2 3" key="1">
    <citation type="submission" date="2019-08" db="EMBL/GenBank/DDBJ databases">
        <title>100 year-old enigma solved: identification of Planctomyces bekefii, the type genus and species of the phylum Planctomycetes.</title>
        <authorList>
            <person name="Svetlana D.N."/>
            <person name="Overmann J."/>
        </authorList>
    </citation>
    <scope>NUCLEOTIDE SEQUENCE [LARGE SCALE GENOMIC DNA]</scope>
    <source>
        <strain evidence="2">Phe10_nw2017</strain>
    </source>
</reference>
<name>A0A5C6M6I8_9PLAN</name>